<feature type="compositionally biased region" description="Basic residues" evidence="1">
    <location>
        <begin position="1"/>
        <end position="10"/>
    </location>
</feature>
<gene>
    <name evidence="2" type="ORF">CJ030_MR8G022414</name>
</gene>
<keyword evidence="3" id="KW-1185">Reference proteome</keyword>
<sequence>MSSSRSKRPAHQTPTSVSSRTRKKGKSTEEPAPTPEAAFTGMSVFVNLKVDCYVYLVKLVYANFQYSTSDDANSYVNGKQLDMSVASLNALASAPNDGKKFFDAYGWSGEVREKSKESKEYNKKTLRLMGFMQNEDEEWVRKGVVTPQKGREGGSDSEEESEDEEEEATARTPMGT</sequence>
<name>A0A6A1UR53_9ROSI</name>
<dbReference type="EMBL" id="RXIC02000026">
    <property type="protein sequence ID" value="KAB1202895.1"/>
    <property type="molecule type" value="Genomic_DNA"/>
</dbReference>
<dbReference type="AlphaFoldDB" id="A0A6A1UR53"/>
<evidence type="ECO:0000313" key="2">
    <source>
        <dbReference type="EMBL" id="KAB1202895.1"/>
    </source>
</evidence>
<feature type="compositionally biased region" description="Acidic residues" evidence="1">
    <location>
        <begin position="155"/>
        <end position="167"/>
    </location>
</feature>
<accession>A0A6A1UR53</accession>
<proteinExistence type="predicted"/>
<dbReference type="Proteomes" id="UP000516437">
    <property type="component" value="Chromosome 8"/>
</dbReference>
<feature type="region of interest" description="Disordered" evidence="1">
    <location>
        <begin position="1"/>
        <end position="36"/>
    </location>
</feature>
<protein>
    <submittedName>
        <fullName evidence="2">Uncharacterized protein</fullName>
    </submittedName>
</protein>
<evidence type="ECO:0000313" key="3">
    <source>
        <dbReference type="Proteomes" id="UP000516437"/>
    </source>
</evidence>
<evidence type="ECO:0000256" key="1">
    <source>
        <dbReference type="SAM" id="MobiDB-lite"/>
    </source>
</evidence>
<reference evidence="2 3" key="1">
    <citation type="journal article" date="2019" name="Plant Biotechnol. J.">
        <title>The red bayberry genome and genetic basis of sex determination.</title>
        <authorList>
            <person name="Jia H.M."/>
            <person name="Jia H.J."/>
            <person name="Cai Q.L."/>
            <person name="Wang Y."/>
            <person name="Zhao H.B."/>
            <person name="Yang W.F."/>
            <person name="Wang G.Y."/>
            <person name="Li Y.H."/>
            <person name="Zhan D.L."/>
            <person name="Shen Y.T."/>
            <person name="Niu Q.F."/>
            <person name="Chang L."/>
            <person name="Qiu J."/>
            <person name="Zhao L."/>
            <person name="Xie H.B."/>
            <person name="Fu W.Y."/>
            <person name="Jin J."/>
            <person name="Li X.W."/>
            <person name="Jiao Y."/>
            <person name="Zhou C.C."/>
            <person name="Tu T."/>
            <person name="Chai C.Y."/>
            <person name="Gao J.L."/>
            <person name="Fan L.J."/>
            <person name="van de Weg E."/>
            <person name="Wang J.Y."/>
            <person name="Gao Z.S."/>
        </authorList>
    </citation>
    <scope>NUCLEOTIDE SEQUENCE [LARGE SCALE GENOMIC DNA]</scope>
    <source>
        <tissue evidence="2">Leaves</tissue>
    </source>
</reference>
<dbReference type="OrthoDB" id="848707at2759"/>
<comment type="caution">
    <text evidence="2">The sequence shown here is derived from an EMBL/GenBank/DDBJ whole genome shotgun (WGS) entry which is preliminary data.</text>
</comment>
<organism evidence="2 3">
    <name type="scientific">Morella rubra</name>
    <name type="common">Chinese bayberry</name>
    <dbReference type="NCBI Taxonomy" id="262757"/>
    <lineage>
        <taxon>Eukaryota</taxon>
        <taxon>Viridiplantae</taxon>
        <taxon>Streptophyta</taxon>
        <taxon>Embryophyta</taxon>
        <taxon>Tracheophyta</taxon>
        <taxon>Spermatophyta</taxon>
        <taxon>Magnoliopsida</taxon>
        <taxon>eudicotyledons</taxon>
        <taxon>Gunneridae</taxon>
        <taxon>Pentapetalae</taxon>
        <taxon>rosids</taxon>
        <taxon>fabids</taxon>
        <taxon>Fagales</taxon>
        <taxon>Myricaceae</taxon>
        <taxon>Morella</taxon>
    </lineage>
</organism>
<feature type="region of interest" description="Disordered" evidence="1">
    <location>
        <begin position="140"/>
        <end position="176"/>
    </location>
</feature>